<sequence length="376" mass="42936">MGNRKKVFVVANVVKEHILKFHIPTIKEMTKRGWTVDVGASGDETVPYCHQQYSLPHQRSPFHLGTLKSIWKLRKILKSGGYDIVYCHTPVGGLVGRLASLGLRKQGTRVIYFVHGYHFYKGATFFNWLVYYPIEKLLSLFTDSIILINQEDYHLTKTKFKQVQSYLVSGMGVKQERFSPQSNQVRERYRKELKLPEDATVLIYCAELIKNKNQTFLLHAMKKLVDQGENLYCLLVGIDYTKGEMVEYIQSLNLSDRVLLLGWREDIANLYACSDICVATSIREGFGLNIVEAMFCHVPVVATINRGHASIIQDGQNGLLVQLGNTKQLVEAIYVLMKDTKKKQELVEQASANLEQYHSQKIVNSLLEIIEQTAMK</sequence>
<dbReference type="PANTHER" id="PTHR12526">
    <property type="entry name" value="GLYCOSYLTRANSFERASE"/>
    <property type="match status" value="1"/>
</dbReference>
<evidence type="ECO:0000259" key="2">
    <source>
        <dbReference type="Pfam" id="PF13477"/>
    </source>
</evidence>
<dbReference type="SUPFAM" id="SSF53756">
    <property type="entry name" value="UDP-Glycosyltransferase/glycogen phosphorylase"/>
    <property type="match status" value="1"/>
</dbReference>
<dbReference type="AlphaFoldDB" id="Q4JZ51"/>
<accession>Q4JZ51</accession>
<evidence type="ECO:0000259" key="1">
    <source>
        <dbReference type="Pfam" id="PF00534"/>
    </source>
</evidence>
<dbReference type="PANTHER" id="PTHR12526:SF630">
    <property type="entry name" value="GLYCOSYLTRANSFERASE"/>
    <property type="match status" value="1"/>
</dbReference>
<evidence type="ECO:0000313" key="3">
    <source>
        <dbReference type="EMBL" id="CAI34406.1"/>
    </source>
</evidence>
<keyword evidence="3" id="KW-0808">Transferase</keyword>
<proteinExistence type="predicted"/>
<dbReference type="Gene3D" id="3.40.50.2000">
    <property type="entry name" value="Glycogen Phosphorylase B"/>
    <property type="match status" value="2"/>
</dbReference>
<feature type="domain" description="Glycosyltransferase subfamily 4-like N-terminal" evidence="2">
    <location>
        <begin position="6"/>
        <end position="148"/>
    </location>
</feature>
<name>Q4JZ51_STREE</name>
<dbReference type="Pfam" id="PF00534">
    <property type="entry name" value="Glycos_transf_1"/>
    <property type="match status" value="1"/>
</dbReference>
<feature type="domain" description="Glycosyl transferase family 1" evidence="1">
    <location>
        <begin position="186"/>
        <end position="350"/>
    </location>
</feature>
<dbReference type="EMBL" id="CR931710">
    <property type="protein sequence ID" value="CAI34406.1"/>
    <property type="molecule type" value="Genomic_DNA"/>
</dbReference>
<dbReference type="InterPro" id="IPR001296">
    <property type="entry name" value="Glyco_trans_1"/>
</dbReference>
<dbReference type="InterPro" id="IPR028098">
    <property type="entry name" value="Glyco_trans_4-like_N"/>
</dbReference>
<reference evidence="3" key="1">
    <citation type="journal article" date="2006" name="PLoS Genet.">
        <title>Genetic analysis of the capsular biosynthetic locus from all 90 pneumococcal serotypes.</title>
        <authorList>
            <person name="Bentley S.D."/>
            <person name="Aanensen D.M."/>
            <person name="Mavroidi A."/>
            <person name="Saunders D."/>
            <person name="Rabbinowitsch E."/>
            <person name="Collins M."/>
            <person name="Donohoe K."/>
            <person name="Harris D."/>
            <person name="Murphy L."/>
            <person name="Quail M.A."/>
            <person name="Samuel G."/>
            <person name="Skovsted I.C."/>
            <person name="Kaltoft M.S."/>
            <person name="Barrell B."/>
            <person name="Reeves P.R."/>
            <person name="Parkhill J."/>
            <person name="Spratt B.G."/>
        </authorList>
    </citation>
    <scope>NUCLEOTIDE SEQUENCE</scope>
    <source>
        <strain evidence="3">9687/39</strain>
    </source>
</reference>
<gene>
    <name evidence="3" type="primary">wcyA</name>
    <name evidence="3" type="ORF">SPC38_0013</name>
</gene>
<dbReference type="CDD" id="cd03808">
    <property type="entry name" value="GT4_CapM-like"/>
    <property type="match status" value="1"/>
</dbReference>
<dbReference type="GO" id="GO:0016757">
    <property type="term" value="F:glycosyltransferase activity"/>
    <property type="evidence" value="ECO:0007669"/>
    <property type="project" value="InterPro"/>
</dbReference>
<dbReference type="CAZy" id="GT4">
    <property type="family name" value="Glycosyltransferase Family 4"/>
</dbReference>
<dbReference type="Pfam" id="PF13477">
    <property type="entry name" value="Glyco_trans_4_2"/>
    <property type="match status" value="1"/>
</dbReference>
<dbReference type="RefSeq" id="WP_054367169.1">
    <property type="nucleotide sequence ID" value="NZ_AP026916.1"/>
</dbReference>
<protein>
    <submittedName>
        <fullName evidence="3">Putative glycosyl transferase</fullName>
    </submittedName>
</protein>
<organism evidence="3">
    <name type="scientific">Streptococcus pneumoniae</name>
    <dbReference type="NCBI Taxonomy" id="1313"/>
    <lineage>
        <taxon>Bacteria</taxon>
        <taxon>Bacillati</taxon>
        <taxon>Bacillota</taxon>
        <taxon>Bacilli</taxon>
        <taxon>Lactobacillales</taxon>
        <taxon>Streptococcaceae</taxon>
        <taxon>Streptococcus</taxon>
    </lineage>
</organism>